<dbReference type="PANTHER" id="PTHR43744:SF12">
    <property type="entry name" value="ABC TRANSPORTER PERMEASE PROTEIN MG189-RELATED"/>
    <property type="match status" value="1"/>
</dbReference>
<evidence type="ECO:0000313" key="10">
    <source>
        <dbReference type="Proteomes" id="UP000609323"/>
    </source>
</evidence>
<feature type="transmembrane region" description="Helical" evidence="7">
    <location>
        <begin position="126"/>
        <end position="148"/>
    </location>
</feature>
<keyword evidence="2 7" id="KW-0813">Transport</keyword>
<proteinExistence type="inferred from homology"/>
<evidence type="ECO:0000313" key="9">
    <source>
        <dbReference type="EMBL" id="GGA33641.1"/>
    </source>
</evidence>
<protein>
    <submittedName>
        <fullName evidence="9">ABC transporter permease protein YurM</fullName>
    </submittedName>
</protein>
<dbReference type="InterPro" id="IPR000515">
    <property type="entry name" value="MetI-like"/>
</dbReference>
<evidence type="ECO:0000256" key="7">
    <source>
        <dbReference type="RuleBase" id="RU363032"/>
    </source>
</evidence>
<evidence type="ECO:0000256" key="4">
    <source>
        <dbReference type="ARBA" id="ARBA00022692"/>
    </source>
</evidence>
<accession>A0ABQ1FZ48</accession>
<keyword evidence="6 7" id="KW-0472">Membrane</keyword>
<evidence type="ECO:0000256" key="5">
    <source>
        <dbReference type="ARBA" id="ARBA00022989"/>
    </source>
</evidence>
<comment type="caution">
    <text evidence="9">The sequence shown here is derived from an EMBL/GenBank/DDBJ whole genome shotgun (WGS) entry which is preliminary data.</text>
</comment>
<comment type="similarity">
    <text evidence="7">Belongs to the binding-protein-dependent transport system permease family.</text>
</comment>
<dbReference type="Proteomes" id="UP000609323">
    <property type="component" value="Unassembled WGS sequence"/>
</dbReference>
<dbReference type="Gene3D" id="1.10.3720.10">
    <property type="entry name" value="MetI-like"/>
    <property type="match status" value="1"/>
</dbReference>
<dbReference type="SUPFAM" id="SSF161098">
    <property type="entry name" value="MetI-like"/>
    <property type="match status" value="1"/>
</dbReference>
<dbReference type="PROSITE" id="PS50928">
    <property type="entry name" value="ABC_TM1"/>
    <property type="match status" value="1"/>
</dbReference>
<reference evidence="10" key="1">
    <citation type="journal article" date="2019" name="Int. J. Syst. Evol. Microbiol.">
        <title>The Global Catalogue of Microorganisms (GCM) 10K type strain sequencing project: providing services to taxonomists for standard genome sequencing and annotation.</title>
        <authorList>
            <consortium name="The Broad Institute Genomics Platform"/>
            <consortium name="The Broad Institute Genome Sequencing Center for Infectious Disease"/>
            <person name="Wu L."/>
            <person name="Ma J."/>
        </authorList>
    </citation>
    <scope>NUCLEOTIDE SEQUENCE [LARGE SCALE GENOMIC DNA]</scope>
    <source>
        <strain evidence="10">CGMCC 1.15044</strain>
    </source>
</reference>
<feature type="transmembrane region" description="Helical" evidence="7">
    <location>
        <begin position="160"/>
        <end position="180"/>
    </location>
</feature>
<feature type="domain" description="ABC transmembrane type-1" evidence="8">
    <location>
        <begin position="89"/>
        <end position="280"/>
    </location>
</feature>
<gene>
    <name evidence="9" type="primary">yurM</name>
    <name evidence="9" type="ORF">GCM10010917_18560</name>
</gene>
<dbReference type="EMBL" id="BMHF01000005">
    <property type="protein sequence ID" value="GGA33641.1"/>
    <property type="molecule type" value="Genomic_DNA"/>
</dbReference>
<keyword evidence="3" id="KW-1003">Cell membrane</keyword>
<dbReference type="InterPro" id="IPR035906">
    <property type="entry name" value="MetI-like_sf"/>
</dbReference>
<evidence type="ECO:0000256" key="6">
    <source>
        <dbReference type="ARBA" id="ARBA00023136"/>
    </source>
</evidence>
<evidence type="ECO:0000256" key="1">
    <source>
        <dbReference type="ARBA" id="ARBA00004651"/>
    </source>
</evidence>
<evidence type="ECO:0000259" key="8">
    <source>
        <dbReference type="PROSITE" id="PS50928"/>
    </source>
</evidence>
<sequence>MNLISPESLTEKTFRRPLSTRRRKSGWLWGLDTALLVYALATIYPLLWLFISSFKSVRDFSANPFALPSVWQFENYTRAWEIAGIGRAFANSVIVTLGSLALTLILGTLTGYILSRLDFRFKGVIMGLFVLGMLIPIHSTLVPLFIMMKNLHILDTYASLILPYAAFELPVAIFIVAAYLTSVPKELEEAAMIDGNGYWGIFCRIIMPLAVPAMATISILGFLRFWNDFAFALVFINDQSLKTLPLSLSIFSDGYGTDYSLTMAAMSIAVIPTVIVYLIFQEQIMKGMVAGAVKG</sequence>
<keyword evidence="5 7" id="KW-1133">Transmembrane helix</keyword>
<comment type="subcellular location">
    <subcellularLocation>
        <location evidence="1 7">Cell membrane</location>
        <topology evidence="1 7">Multi-pass membrane protein</topology>
    </subcellularLocation>
</comment>
<organism evidence="9 10">
    <name type="scientific">Paenibacillus physcomitrellae</name>
    <dbReference type="NCBI Taxonomy" id="1619311"/>
    <lineage>
        <taxon>Bacteria</taxon>
        <taxon>Bacillati</taxon>
        <taxon>Bacillota</taxon>
        <taxon>Bacilli</taxon>
        <taxon>Bacillales</taxon>
        <taxon>Paenibacillaceae</taxon>
        <taxon>Paenibacillus</taxon>
    </lineage>
</organism>
<keyword evidence="4 7" id="KW-0812">Transmembrane</keyword>
<keyword evidence="10" id="KW-1185">Reference proteome</keyword>
<dbReference type="PANTHER" id="PTHR43744">
    <property type="entry name" value="ABC TRANSPORTER PERMEASE PROTEIN MG189-RELATED-RELATED"/>
    <property type="match status" value="1"/>
</dbReference>
<dbReference type="Pfam" id="PF00528">
    <property type="entry name" value="BPD_transp_1"/>
    <property type="match status" value="1"/>
</dbReference>
<name>A0ABQ1FZ48_9BACL</name>
<feature type="transmembrane region" description="Helical" evidence="7">
    <location>
        <begin position="201"/>
        <end position="223"/>
    </location>
</feature>
<dbReference type="RefSeq" id="WP_094094920.1">
    <property type="nucleotide sequence ID" value="NZ_BMHF01000005.1"/>
</dbReference>
<evidence type="ECO:0000256" key="2">
    <source>
        <dbReference type="ARBA" id="ARBA00022448"/>
    </source>
</evidence>
<dbReference type="CDD" id="cd06261">
    <property type="entry name" value="TM_PBP2"/>
    <property type="match status" value="1"/>
</dbReference>
<evidence type="ECO:0000256" key="3">
    <source>
        <dbReference type="ARBA" id="ARBA00022475"/>
    </source>
</evidence>
<feature type="transmembrane region" description="Helical" evidence="7">
    <location>
        <begin position="93"/>
        <end position="114"/>
    </location>
</feature>
<feature type="transmembrane region" description="Helical" evidence="7">
    <location>
        <begin position="26"/>
        <end position="51"/>
    </location>
</feature>
<feature type="transmembrane region" description="Helical" evidence="7">
    <location>
        <begin position="259"/>
        <end position="280"/>
    </location>
</feature>